<sequence length="493" mass="52303">MSSDSSMQRKTDTMDERSPLLPPPRPGVDDDEAALPSPTSQQEKTTSKKKIISVLAVLLIGVLLSNADVSIVLATHALIASEFDDLSNSSWIFVGKLSDLYGRKSVLLITYALFTIGCCIIYVNIISTTGRSLGGPVGGWFADTIGWRWTFLAQVPPMVVAIALAWLLVPSHTQEDASATDDDDDDDASAPPAKQPSIFSRLDILGSVALTATILLLMFPLELGGQKIPWSHPLIPILLGSAIVTGTLFIHFERRAGSSSVLPLAIFRSRDTSIALVIMALQVAAQGGMMFTVPLYFQITDGLSATRAGAHLFPAVLGNTASGLLSGAAIARTGRYKALVTLGTVCTSACYVLMLLRWDGSGRAGGWESLYVVPGGFGTGMAASALFIAMTASVAPAHVAIASSTMYLAGGVGALVGMASSAAVLQTIVHRGLQGVVGPDFPDRDDFLRRCLEDIGFLQRLRGSVKERIVHVYVQGFRGAYGKLMVLMSMRLV</sequence>
<feature type="transmembrane region" description="Helical" evidence="6">
    <location>
        <begin position="407"/>
        <end position="429"/>
    </location>
</feature>
<dbReference type="PANTHER" id="PTHR23501:SF33">
    <property type="entry name" value="MAJOR FACILITATOR SUPERFAMILY (MFS) PROFILE DOMAIN-CONTAINING PROTEIN"/>
    <property type="match status" value="1"/>
</dbReference>
<evidence type="ECO:0000256" key="5">
    <source>
        <dbReference type="SAM" id="MobiDB-lite"/>
    </source>
</evidence>
<feature type="transmembrane region" description="Helical" evidence="6">
    <location>
        <begin position="51"/>
        <end position="67"/>
    </location>
</feature>
<evidence type="ECO:0000313" key="8">
    <source>
        <dbReference type="Proteomes" id="UP001430584"/>
    </source>
</evidence>
<proteinExistence type="predicted"/>
<protein>
    <submittedName>
        <fullName evidence="7">Uncharacterized protein</fullName>
    </submittedName>
</protein>
<keyword evidence="4 6" id="KW-0472">Membrane</keyword>
<evidence type="ECO:0000256" key="4">
    <source>
        <dbReference type="ARBA" id="ARBA00023136"/>
    </source>
</evidence>
<dbReference type="Gene3D" id="1.20.1250.20">
    <property type="entry name" value="MFS general substrate transporter like domains"/>
    <property type="match status" value="1"/>
</dbReference>
<comment type="subcellular location">
    <subcellularLocation>
        <location evidence="1">Membrane</location>
        <topology evidence="1">Multi-pass membrane protein</topology>
    </subcellularLocation>
</comment>
<dbReference type="InterPro" id="IPR011701">
    <property type="entry name" value="MFS"/>
</dbReference>
<reference evidence="7 8" key="1">
    <citation type="submission" date="2024-02" db="EMBL/GenBank/DDBJ databases">
        <title>De novo assembly and annotation of 12 fungi associated with fruit tree decline syndrome in Ontario, Canada.</title>
        <authorList>
            <person name="Sulman M."/>
            <person name="Ellouze W."/>
            <person name="Ilyukhin E."/>
        </authorList>
    </citation>
    <scope>NUCLEOTIDE SEQUENCE [LARGE SCALE GENOMIC DNA]</scope>
    <source>
        <strain evidence="7 8">FDS-637</strain>
    </source>
</reference>
<feature type="transmembrane region" description="Helical" evidence="6">
    <location>
        <begin position="202"/>
        <end position="221"/>
    </location>
</feature>
<dbReference type="SUPFAM" id="SSF103473">
    <property type="entry name" value="MFS general substrate transporter"/>
    <property type="match status" value="1"/>
</dbReference>
<feature type="transmembrane region" description="Helical" evidence="6">
    <location>
        <begin position="273"/>
        <end position="297"/>
    </location>
</feature>
<keyword evidence="2 6" id="KW-0812">Transmembrane</keyword>
<feature type="transmembrane region" description="Helical" evidence="6">
    <location>
        <begin position="106"/>
        <end position="127"/>
    </location>
</feature>
<evidence type="ECO:0000256" key="6">
    <source>
        <dbReference type="SAM" id="Phobius"/>
    </source>
</evidence>
<feature type="transmembrane region" description="Helical" evidence="6">
    <location>
        <begin position="370"/>
        <end position="395"/>
    </location>
</feature>
<keyword evidence="3 6" id="KW-1133">Transmembrane helix</keyword>
<keyword evidence="8" id="KW-1185">Reference proteome</keyword>
<feature type="transmembrane region" description="Helical" evidence="6">
    <location>
        <begin position="338"/>
        <end position="358"/>
    </location>
</feature>
<dbReference type="Proteomes" id="UP001430584">
    <property type="component" value="Unassembled WGS sequence"/>
</dbReference>
<feature type="region of interest" description="Disordered" evidence="5">
    <location>
        <begin position="1"/>
        <end position="44"/>
    </location>
</feature>
<dbReference type="PANTHER" id="PTHR23501">
    <property type="entry name" value="MAJOR FACILITATOR SUPERFAMILY"/>
    <property type="match status" value="1"/>
</dbReference>
<organism evidence="7 8">
    <name type="scientific">Diplodia seriata</name>
    <dbReference type="NCBI Taxonomy" id="420778"/>
    <lineage>
        <taxon>Eukaryota</taxon>
        <taxon>Fungi</taxon>
        <taxon>Dikarya</taxon>
        <taxon>Ascomycota</taxon>
        <taxon>Pezizomycotina</taxon>
        <taxon>Dothideomycetes</taxon>
        <taxon>Dothideomycetes incertae sedis</taxon>
        <taxon>Botryosphaeriales</taxon>
        <taxon>Botryosphaeriaceae</taxon>
        <taxon>Diplodia</taxon>
    </lineage>
</organism>
<name>A0ABR3CWV3_9PEZI</name>
<evidence type="ECO:0000256" key="1">
    <source>
        <dbReference type="ARBA" id="ARBA00004141"/>
    </source>
</evidence>
<evidence type="ECO:0000256" key="2">
    <source>
        <dbReference type="ARBA" id="ARBA00022692"/>
    </source>
</evidence>
<dbReference type="RefSeq" id="XP_066637734.1">
    <property type="nucleotide sequence ID" value="XM_066772455.1"/>
</dbReference>
<feature type="compositionally biased region" description="Basic and acidic residues" evidence="5">
    <location>
        <begin position="7"/>
        <end position="18"/>
    </location>
</feature>
<dbReference type="GeneID" id="92005035"/>
<evidence type="ECO:0000313" key="7">
    <source>
        <dbReference type="EMBL" id="KAL0264994.1"/>
    </source>
</evidence>
<feature type="transmembrane region" description="Helical" evidence="6">
    <location>
        <begin position="233"/>
        <end position="252"/>
    </location>
</feature>
<gene>
    <name evidence="7" type="ORF">SLS55_000950</name>
</gene>
<feature type="transmembrane region" description="Helical" evidence="6">
    <location>
        <begin position="309"/>
        <end position="331"/>
    </location>
</feature>
<comment type="caution">
    <text evidence="7">The sequence shown here is derived from an EMBL/GenBank/DDBJ whole genome shotgun (WGS) entry which is preliminary data.</text>
</comment>
<evidence type="ECO:0000256" key="3">
    <source>
        <dbReference type="ARBA" id="ARBA00022989"/>
    </source>
</evidence>
<accession>A0ABR3CWV3</accession>
<feature type="transmembrane region" description="Helical" evidence="6">
    <location>
        <begin position="147"/>
        <end position="169"/>
    </location>
</feature>
<dbReference type="Pfam" id="PF07690">
    <property type="entry name" value="MFS_1"/>
    <property type="match status" value="1"/>
</dbReference>
<dbReference type="EMBL" id="JAJVCZ030000001">
    <property type="protein sequence ID" value="KAL0264994.1"/>
    <property type="molecule type" value="Genomic_DNA"/>
</dbReference>
<dbReference type="InterPro" id="IPR036259">
    <property type="entry name" value="MFS_trans_sf"/>
</dbReference>